<dbReference type="Proteomes" id="UP001295684">
    <property type="component" value="Unassembled WGS sequence"/>
</dbReference>
<gene>
    <name evidence="2" type="ORF">ECRASSUSDP1_LOCUS25279</name>
</gene>
<dbReference type="AlphaFoldDB" id="A0AAD2D7J8"/>
<name>A0AAD2D7J8_EUPCR</name>
<organism evidence="2 3">
    <name type="scientific">Euplotes crassus</name>
    <dbReference type="NCBI Taxonomy" id="5936"/>
    <lineage>
        <taxon>Eukaryota</taxon>
        <taxon>Sar</taxon>
        <taxon>Alveolata</taxon>
        <taxon>Ciliophora</taxon>
        <taxon>Intramacronucleata</taxon>
        <taxon>Spirotrichea</taxon>
        <taxon>Hypotrichia</taxon>
        <taxon>Euplotida</taxon>
        <taxon>Euplotidae</taxon>
        <taxon>Moneuplotes</taxon>
    </lineage>
</organism>
<dbReference type="EMBL" id="CAMPGE010026069">
    <property type="protein sequence ID" value="CAI2383767.1"/>
    <property type="molecule type" value="Genomic_DNA"/>
</dbReference>
<evidence type="ECO:0000313" key="2">
    <source>
        <dbReference type="EMBL" id="CAI2383767.1"/>
    </source>
</evidence>
<feature type="compositionally biased region" description="Polar residues" evidence="1">
    <location>
        <begin position="1"/>
        <end position="11"/>
    </location>
</feature>
<proteinExistence type="predicted"/>
<accession>A0AAD2D7J8</accession>
<evidence type="ECO:0000313" key="3">
    <source>
        <dbReference type="Proteomes" id="UP001295684"/>
    </source>
</evidence>
<feature type="region of interest" description="Disordered" evidence="1">
    <location>
        <begin position="1"/>
        <end position="31"/>
    </location>
</feature>
<keyword evidence="3" id="KW-1185">Reference proteome</keyword>
<evidence type="ECO:0000256" key="1">
    <source>
        <dbReference type="SAM" id="MobiDB-lite"/>
    </source>
</evidence>
<comment type="caution">
    <text evidence="2">The sequence shown here is derived from an EMBL/GenBank/DDBJ whole genome shotgun (WGS) entry which is preliminary data.</text>
</comment>
<reference evidence="2" key="1">
    <citation type="submission" date="2023-07" db="EMBL/GenBank/DDBJ databases">
        <authorList>
            <consortium name="AG Swart"/>
            <person name="Singh M."/>
            <person name="Singh A."/>
            <person name="Seah K."/>
            <person name="Emmerich C."/>
        </authorList>
    </citation>
    <scope>NUCLEOTIDE SEQUENCE</scope>
    <source>
        <strain evidence="2">DP1</strain>
    </source>
</reference>
<protein>
    <submittedName>
        <fullName evidence="2">Uncharacterized protein</fullName>
    </submittedName>
</protein>
<sequence>MSTSSRATRMTNAPMRNEGGIDQEPLSSQKKEAMRKISDVSNSINNICLKLYDLVKMKLGENSTPNTISQESDIAIEREFGRALENFETECDSLSNDIEMEKKEFINYFLKYGAENSITDKLVKDYKEKREENFKNIINDLDDTKRGLEKGFI</sequence>